<organism evidence="1 2">
    <name type="scientific">Aspergillus glaucus CBS 516.65</name>
    <dbReference type="NCBI Taxonomy" id="1160497"/>
    <lineage>
        <taxon>Eukaryota</taxon>
        <taxon>Fungi</taxon>
        <taxon>Dikarya</taxon>
        <taxon>Ascomycota</taxon>
        <taxon>Pezizomycotina</taxon>
        <taxon>Eurotiomycetes</taxon>
        <taxon>Eurotiomycetidae</taxon>
        <taxon>Eurotiales</taxon>
        <taxon>Aspergillaceae</taxon>
        <taxon>Aspergillus</taxon>
        <taxon>Aspergillus subgen. Aspergillus</taxon>
    </lineage>
</organism>
<dbReference type="Proteomes" id="UP000184300">
    <property type="component" value="Unassembled WGS sequence"/>
</dbReference>
<dbReference type="RefSeq" id="XP_022401209.1">
    <property type="nucleotide sequence ID" value="XM_022543458.1"/>
</dbReference>
<protein>
    <submittedName>
        <fullName evidence="1">Uncharacterized protein</fullName>
    </submittedName>
</protein>
<dbReference type="AlphaFoldDB" id="A0A1L9VKU3"/>
<dbReference type="EMBL" id="KV878896">
    <property type="protein sequence ID" value="OJJ84511.1"/>
    <property type="molecule type" value="Genomic_DNA"/>
</dbReference>
<gene>
    <name evidence="1" type="ORF">ASPGLDRAFT_25212</name>
</gene>
<accession>A0A1L9VKU3</accession>
<dbReference type="Pfam" id="PF14441">
    <property type="entry name" value="OTT_1508_deam"/>
    <property type="match status" value="1"/>
</dbReference>
<reference evidence="2" key="1">
    <citation type="journal article" date="2017" name="Genome Biol.">
        <title>Comparative genomics reveals high biological diversity and specific adaptations in the industrially and medically important fungal genus Aspergillus.</title>
        <authorList>
            <person name="de Vries R.P."/>
            <person name="Riley R."/>
            <person name="Wiebenga A."/>
            <person name="Aguilar-Osorio G."/>
            <person name="Amillis S."/>
            <person name="Uchima C.A."/>
            <person name="Anderluh G."/>
            <person name="Asadollahi M."/>
            <person name="Askin M."/>
            <person name="Barry K."/>
            <person name="Battaglia E."/>
            <person name="Bayram O."/>
            <person name="Benocci T."/>
            <person name="Braus-Stromeyer S.A."/>
            <person name="Caldana C."/>
            <person name="Canovas D."/>
            <person name="Cerqueira G.C."/>
            <person name="Chen F."/>
            <person name="Chen W."/>
            <person name="Choi C."/>
            <person name="Clum A."/>
            <person name="Dos Santos R.A."/>
            <person name="Damasio A.R."/>
            <person name="Diallinas G."/>
            <person name="Emri T."/>
            <person name="Fekete E."/>
            <person name="Flipphi M."/>
            <person name="Freyberg S."/>
            <person name="Gallo A."/>
            <person name="Gournas C."/>
            <person name="Habgood R."/>
            <person name="Hainaut M."/>
            <person name="Harispe M.L."/>
            <person name="Henrissat B."/>
            <person name="Hilden K.S."/>
            <person name="Hope R."/>
            <person name="Hossain A."/>
            <person name="Karabika E."/>
            <person name="Karaffa L."/>
            <person name="Karanyi Z."/>
            <person name="Krasevec N."/>
            <person name="Kuo A."/>
            <person name="Kusch H."/>
            <person name="LaButti K."/>
            <person name="Lagendijk E.L."/>
            <person name="Lapidus A."/>
            <person name="Levasseur A."/>
            <person name="Lindquist E."/>
            <person name="Lipzen A."/>
            <person name="Logrieco A.F."/>
            <person name="MacCabe A."/>
            <person name="Maekelae M.R."/>
            <person name="Malavazi I."/>
            <person name="Melin P."/>
            <person name="Meyer V."/>
            <person name="Mielnichuk N."/>
            <person name="Miskei M."/>
            <person name="Molnar A.P."/>
            <person name="Mule G."/>
            <person name="Ngan C.Y."/>
            <person name="Orejas M."/>
            <person name="Orosz E."/>
            <person name="Ouedraogo J.P."/>
            <person name="Overkamp K.M."/>
            <person name="Park H.-S."/>
            <person name="Perrone G."/>
            <person name="Piumi F."/>
            <person name="Punt P.J."/>
            <person name="Ram A.F."/>
            <person name="Ramon A."/>
            <person name="Rauscher S."/>
            <person name="Record E."/>
            <person name="Riano-Pachon D.M."/>
            <person name="Robert V."/>
            <person name="Roehrig J."/>
            <person name="Ruller R."/>
            <person name="Salamov A."/>
            <person name="Salih N.S."/>
            <person name="Samson R.A."/>
            <person name="Sandor E."/>
            <person name="Sanguinetti M."/>
            <person name="Schuetze T."/>
            <person name="Sepcic K."/>
            <person name="Shelest E."/>
            <person name="Sherlock G."/>
            <person name="Sophianopoulou V."/>
            <person name="Squina F.M."/>
            <person name="Sun H."/>
            <person name="Susca A."/>
            <person name="Todd R.B."/>
            <person name="Tsang A."/>
            <person name="Unkles S.E."/>
            <person name="van de Wiele N."/>
            <person name="van Rossen-Uffink D."/>
            <person name="Oliveira J.V."/>
            <person name="Vesth T.C."/>
            <person name="Visser J."/>
            <person name="Yu J.-H."/>
            <person name="Zhou M."/>
            <person name="Andersen M.R."/>
            <person name="Archer D.B."/>
            <person name="Baker S.E."/>
            <person name="Benoit I."/>
            <person name="Brakhage A.A."/>
            <person name="Braus G.H."/>
            <person name="Fischer R."/>
            <person name="Frisvad J.C."/>
            <person name="Goldman G.H."/>
            <person name="Houbraken J."/>
            <person name="Oakley B."/>
            <person name="Pocsi I."/>
            <person name="Scazzocchio C."/>
            <person name="Seiboth B."/>
            <person name="vanKuyk P.A."/>
            <person name="Wortman J."/>
            <person name="Dyer P.S."/>
            <person name="Grigoriev I.V."/>
        </authorList>
    </citation>
    <scope>NUCLEOTIDE SEQUENCE [LARGE SCALE GENOMIC DNA]</scope>
    <source>
        <strain evidence="2">CBS 516.65</strain>
    </source>
</reference>
<dbReference type="GeneID" id="34459719"/>
<evidence type="ECO:0000313" key="1">
    <source>
        <dbReference type="EMBL" id="OJJ84511.1"/>
    </source>
</evidence>
<sequence>MDLELLLGLINEVENNKNRRPNRQGKVLGQLNSSQQHAARILDGLAGILVSKAGEVVAVGVQESERKIIVTISTNEDCFPLHIYDHLTTVWALLKGISDGYNQDRVQSKRPSHITTSTHKLPEETQQKIYNFLLAIYRYSSEGLLHTINKRFRENETRLEAFKRIVSSLDAQQKLTASLDEIWFPLATYLEKIPSMQKGVNWLLAFAYDPTLRPRFFTGQGIEIRCVSPGRENIRLPRPKRWKEVARAALESQGETLRASDPKPGSSRHLKKNQSINAAVHCEVALALHFLSKDLEGPSPLPYIGISKPSCYACWGIFRCLQRSGAGLFIRRTNSNAPFPWKYPSTELDSSTYNAAKIYQEFYSIIAERSKGALGSNSHPEKVAFVLAAVEQLTKEI</sequence>
<dbReference type="VEuPathDB" id="FungiDB:ASPGLDRAFT_25212"/>
<dbReference type="OrthoDB" id="5308969at2759"/>
<dbReference type="InterPro" id="IPR027796">
    <property type="entry name" value="OTT_1508_deam-like"/>
</dbReference>
<keyword evidence="2" id="KW-1185">Reference proteome</keyword>
<name>A0A1L9VKU3_ASPGL</name>
<evidence type="ECO:0000313" key="2">
    <source>
        <dbReference type="Proteomes" id="UP000184300"/>
    </source>
</evidence>
<dbReference type="STRING" id="1160497.A0A1L9VKU3"/>
<proteinExistence type="predicted"/>